<comment type="similarity">
    <text evidence="5">Belongs to the Fanconi anemia protein FANCD2 family.</text>
</comment>
<keyword evidence="4" id="KW-0539">Nucleus</keyword>
<dbReference type="SUPFAM" id="SSF48371">
    <property type="entry name" value="ARM repeat"/>
    <property type="match status" value="1"/>
</dbReference>
<evidence type="ECO:0000256" key="6">
    <source>
        <dbReference type="SAM" id="MobiDB-lite"/>
    </source>
</evidence>
<accession>A0ABP1FY70</accession>
<organism evidence="7 8">
    <name type="scientific">Coccomyxa viridis</name>
    <dbReference type="NCBI Taxonomy" id="1274662"/>
    <lineage>
        <taxon>Eukaryota</taxon>
        <taxon>Viridiplantae</taxon>
        <taxon>Chlorophyta</taxon>
        <taxon>core chlorophytes</taxon>
        <taxon>Trebouxiophyceae</taxon>
        <taxon>Trebouxiophyceae incertae sedis</taxon>
        <taxon>Coccomyxaceae</taxon>
        <taxon>Coccomyxa</taxon>
    </lineage>
</organism>
<feature type="compositionally biased region" description="Acidic residues" evidence="6">
    <location>
        <begin position="1314"/>
        <end position="1331"/>
    </location>
</feature>
<dbReference type="Pfam" id="PF14631">
    <property type="entry name" value="FancD2"/>
    <property type="match status" value="2"/>
</dbReference>
<dbReference type="PANTHER" id="PTHR32086:SF0">
    <property type="entry name" value="FANCONI ANEMIA GROUP D2 PROTEIN"/>
    <property type="match status" value="1"/>
</dbReference>
<dbReference type="Proteomes" id="UP001497392">
    <property type="component" value="Unassembled WGS sequence"/>
</dbReference>
<keyword evidence="8" id="KW-1185">Reference proteome</keyword>
<protein>
    <submittedName>
        <fullName evidence="7">G4866 protein</fullName>
    </submittedName>
</protein>
<dbReference type="EMBL" id="CAXHTA020000007">
    <property type="protein sequence ID" value="CAL5222492.1"/>
    <property type="molecule type" value="Genomic_DNA"/>
</dbReference>
<dbReference type="InterPro" id="IPR016024">
    <property type="entry name" value="ARM-type_fold"/>
</dbReference>
<dbReference type="InterPro" id="IPR029448">
    <property type="entry name" value="FANCD2"/>
</dbReference>
<comment type="caution">
    <text evidence="7">The sequence shown here is derived from an EMBL/GenBank/DDBJ whole genome shotgun (WGS) entry which is preliminary data.</text>
</comment>
<keyword evidence="3" id="KW-0832">Ubl conjugation</keyword>
<feature type="compositionally biased region" description="Basic residues" evidence="6">
    <location>
        <begin position="750"/>
        <end position="761"/>
    </location>
</feature>
<proteinExistence type="inferred from homology"/>
<feature type="compositionally biased region" description="Basic and acidic residues" evidence="6">
    <location>
        <begin position="1359"/>
        <end position="1370"/>
    </location>
</feature>
<evidence type="ECO:0000256" key="2">
    <source>
        <dbReference type="ARBA" id="ARBA00022499"/>
    </source>
</evidence>
<reference evidence="7 8" key="1">
    <citation type="submission" date="2024-06" db="EMBL/GenBank/DDBJ databases">
        <authorList>
            <person name="Kraege A."/>
            <person name="Thomma B."/>
        </authorList>
    </citation>
    <scope>NUCLEOTIDE SEQUENCE [LARGE SCALE GENOMIC DNA]</scope>
</reference>
<keyword evidence="2" id="KW-1017">Isopeptide bond</keyword>
<feature type="region of interest" description="Disordered" evidence="6">
    <location>
        <begin position="1302"/>
        <end position="1378"/>
    </location>
</feature>
<name>A0ABP1FY70_9CHLO</name>
<evidence type="ECO:0000313" key="8">
    <source>
        <dbReference type="Proteomes" id="UP001497392"/>
    </source>
</evidence>
<evidence type="ECO:0000256" key="5">
    <source>
        <dbReference type="ARBA" id="ARBA00093456"/>
    </source>
</evidence>
<evidence type="ECO:0000256" key="1">
    <source>
        <dbReference type="ARBA" id="ARBA00004123"/>
    </source>
</evidence>
<evidence type="ECO:0000256" key="3">
    <source>
        <dbReference type="ARBA" id="ARBA00022843"/>
    </source>
</evidence>
<comment type="subcellular location">
    <subcellularLocation>
        <location evidence="1">Nucleus</location>
    </subcellularLocation>
</comment>
<feature type="region of interest" description="Disordered" evidence="6">
    <location>
        <begin position="734"/>
        <end position="797"/>
    </location>
</feature>
<evidence type="ECO:0000313" key="7">
    <source>
        <dbReference type="EMBL" id="CAL5222492.1"/>
    </source>
</evidence>
<evidence type="ECO:0000256" key="4">
    <source>
        <dbReference type="ARBA" id="ARBA00023242"/>
    </source>
</evidence>
<dbReference type="PANTHER" id="PTHR32086">
    <property type="entry name" value="FANCONI ANEMIA GROUP D2 PROTEIN"/>
    <property type="match status" value="1"/>
</dbReference>
<sequence>MAEAGHSGAPVHKRPRVEPDALQELDGNATGDSLMRILLSTDVVQASVAEQLLVKLADADVEPSLASLILSQFRWLDSLADQQAISRMFLTAMDGCSEGLQKEIILLLPELLSEEEHEAFVQKLEDLCDGNGSFLVPSLEAFATLCLRNELQEKVVDLMLERLNSAAVADLPALLQHLLQNVNQRNAKQIAHELRKELQFVSPSDPRLAVNACEEGEDGALEESPLLQALMALKAGLQASPAACEGFNKALLQLSADDGPATMDAIMLMLLHSLGGAWRASTETTLKKKFASGILTSDLFQNVLAGHQEELKDFFPTLLEFAGALTSAAPEMSRKAGAALYVSLFLQFRSCFHQQEVLRCLHSHLGSRAPKQTSTALDALLQLLDANATVLLSYAAHLTGMLEYLQHFSHAQVQQVCTLLSGLVVHSMVLGSMGSVGSQAAGVGSEYHTLLRKRFSSTELGDCRIGVVALRCLVSRLAREELQAEREPLFQQQCVQEGMAHVRHAWEACQAAQKQHLPMLTSMLCDELASMSEKDALGPLLLGSMRDLFLQEVESLLIDMDGDDVADSLETQGVAGEDNLKAKPLLNLNGSENSIGLPILQMLQSSRAHKRLIPAYAPALLRLCSVIDLRECKSLEAITAILGCPVWLPALDAPEQPDAAKLAPSQQRILCQALWHTVNWLRETVNSFSADTQGMTEDPDTLQKLVLRLQQLCQLEALLDDALANAPPSFTIPTADGLLTPFADPQTSRKGPRKGQAKKKGGAQDEQTEGEGHAEQGSKENLPPSNSQAQPAAQHPGRLKSVYQHLRPLSASALQLMVHLPKAAPAGMALAPQAYLLSGLLDATRRHLSSKSAAPFGKDQHALHAEGGIQSAEETKRLLLQCMPPAHTLLRVAADHLRTQGDIAVDIQAAAMPDAESQAEALLAPECAKQALAILAAAQRVGELSLQLLQAVADFKEAHLDQHRPLLLAALRMFALQDAAAPQASPLQEAQVSELLQASCQSVVQLFEQGKDFEQDLLGITVLHSLLQLAQRLKDDSLSENIEDMRGCISQGAGAMLSAGWEHCPGPAAQGKKGSAQGRGWAGRSGAMAALVEYHVELSSSPSETIAQLSECLASSPVMSEEYAALTTATLPVWYKALLEVLQHQMELLSPRLQKASLEQEEDTCALLAAACLHAKAFSGLMQVTKSHQRKQVLMQAVKSAGQIIDLFLKLSPCWKKLVAAGEPYSAEFMSMSTELQKGTRTLQALCSEAKSKAELGIVAKVPQLKRRLEQLLIMTKGLLQSSGTVQHILVGNLRHKDLTGQVVPSQAYRESSSDEDGNDEENDAAGDESAPEPSASRQTSNAVGSREEVSAAAYAVKAESEDPMDRENSSADGEGEQ</sequence>
<gene>
    <name evidence="7" type="primary">g4866</name>
    <name evidence="7" type="ORF">VP750_LOCUS4151</name>
</gene>